<dbReference type="PANTHER" id="PTHR16057">
    <property type="entry name" value="WINS1, 2 PROTEIN"/>
    <property type="match status" value="1"/>
</dbReference>
<dbReference type="PANTHER" id="PTHR16057:SF1">
    <property type="entry name" value="PROTEIN LINES HOMOLOG 1"/>
    <property type="match status" value="1"/>
</dbReference>
<sequence length="691" mass="79416">MSLGGEKCLWLCRLVDHCLRPFAEDGVVLERKEKEKELLIALSHVVTEIQRRVQEIDGDSDNEGIQMLISHEKSSDECDQSFERHHCMAKIISELVLLLAFENQYVKHLVGNVLTAITKFVFLTGSTRHWYELVHSLCFCMELVLARFISSPAPSITGSENLDCYLSTLSNILLPKLKSSNLSTVAGIIQVLRNTLKFLKQEQSDLVAVFFDSVNSCLSKIPWNLLGKILTEESFNIVEVQSNDDSCYSNLHRKQGLKFLFLGNFVQFLCSLAEPSGFEESSGGSLTTHPLLGTIINLIPNLFDWCLNYQVDHFDGCLSRYFSHKLLILMIRLSFGCHLQCSTLVLWLQLCRNRFQNLLLLPKLELESSSDTSLEDSPLTLSYFGEERSPCSMHLRRLAIFLFLRCSLSFICKQPTEKYDTSIALKSQLMCTTNLESKCDGCNCSKKAILELYKWLQGNLPTNNFLDTKIYATNCIKFVSSFLQLYMHEDDLLFKVLLQLLPLPSRSGPWSCEGLSQDVEEDILFHVSNFFYPQHMFHIFLKELNYDHEMLLDYLMSKDSGTYCLEYLLRCLHIINDSRHAPEDLSTEWDVTTHSSCKRRKVLLDSSTIPDELLSSSPNQRNETLLSSVDAKNCDYSYKPQRFWVKALKKSKNCLQSLKRSLENLHRENLFPYNPEVLIKRLTKFLELPME</sequence>
<organism evidence="3 4">
    <name type="scientific">Cucurbita maxima</name>
    <name type="common">Pumpkin</name>
    <name type="synonym">Winter squash</name>
    <dbReference type="NCBI Taxonomy" id="3661"/>
    <lineage>
        <taxon>Eukaryota</taxon>
        <taxon>Viridiplantae</taxon>
        <taxon>Streptophyta</taxon>
        <taxon>Embryophyta</taxon>
        <taxon>Tracheophyta</taxon>
        <taxon>Spermatophyta</taxon>
        <taxon>Magnoliopsida</taxon>
        <taxon>eudicotyledons</taxon>
        <taxon>Gunneridae</taxon>
        <taxon>Pentapetalae</taxon>
        <taxon>rosids</taxon>
        <taxon>fabids</taxon>
        <taxon>Cucurbitales</taxon>
        <taxon>Cucurbitaceae</taxon>
        <taxon>Cucurbiteae</taxon>
        <taxon>Cucurbita</taxon>
    </lineage>
</organism>
<name>A0A6J1I6D4_CUCMA</name>
<feature type="domain" description="Protein Lines N-terminal" evidence="1">
    <location>
        <begin position="418"/>
        <end position="577"/>
    </location>
</feature>
<gene>
    <name evidence="4" type="primary">LOC111470346</name>
</gene>
<dbReference type="OrthoDB" id="8251209at2759"/>
<evidence type="ECO:0000313" key="3">
    <source>
        <dbReference type="Proteomes" id="UP000504608"/>
    </source>
</evidence>
<dbReference type="InterPro" id="IPR024875">
    <property type="entry name" value="Protein_Lines"/>
</dbReference>
<dbReference type="RefSeq" id="XP_022971665.1">
    <property type="nucleotide sequence ID" value="XM_023115897.1"/>
</dbReference>
<dbReference type="KEGG" id="cmax:111470346"/>
<dbReference type="Proteomes" id="UP000504608">
    <property type="component" value="Unplaced"/>
</dbReference>
<reference evidence="4" key="1">
    <citation type="submission" date="2025-08" db="UniProtKB">
        <authorList>
            <consortium name="RefSeq"/>
        </authorList>
    </citation>
    <scope>IDENTIFICATION</scope>
    <source>
        <tissue evidence="4">Young leaves</tissue>
    </source>
</reference>
<protein>
    <submittedName>
        <fullName evidence="4">Uncharacterized protein LOC111470346 isoform X1</fullName>
    </submittedName>
</protein>
<accession>A0A6J1I6D4</accession>
<dbReference type="GeneID" id="111470346"/>
<evidence type="ECO:0000313" key="4">
    <source>
        <dbReference type="RefSeq" id="XP_022971665.1"/>
    </source>
</evidence>
<dbReference type="AlphaFoldDB" id="A0A6J1I6D4"/>
<dbReference type="InterPro" id="IPR029415">
    <property type="entry name" value="Lines_C"/>
</dbReference>
<keyword evidence="3" id="KW-1185">Reference proteome</keyword>
<dbReference type="InterPro" id="IPR032794">
    <property type="entry name" value="LINES_N"/>
</dbReference>
<evidence type="ECO:0000259" key="2">
    <source>
        <dbReference type="Pfam" id="PF14695"/>
    </source>
</evidence>
<evidence type="ECO:0000259" key="1">
    <source>
        <dbReference type="Pfam" id="PF14694"/>
    </source>
</evidence>
<dbReference type="Pfam" id="PF14694">
    <property type="entry name" value="LINES_N"/>
    <property type="match status" value="1"/>
</dbReference>
<proteinExistence type="predicted"/>
<dbReference type="Pfam" id="PF14695">
    <property type="entry name" value="LINES_C"/>
    <property type="match status" value="1"/>
</dbReference>
<feature type="domain" description="Protein Lines C-terminal" evidence="2">
    <location>
        <begin position="653"/>
        <end position="685"/>
    </location>
</feature>